<dbReference type="Proteomes" id="UP000821853">
    <property type="component" value="Unassembled WGS sequence"/>
</dbReference>
<feature type="compositionally biased region" description="Basic and acidic residues" evidence="1">
    <location>
        <begin position="1"/>
        <end position="13"/>
    </location>
</feature>
<feature type="region of interest" description="Disordered" evidence="1">
    <location>
        <begin position="1"/>
        <end position="67"/>
    </location>
</feature>
<comment type="caution">
    <text evidence="2">The sequence shown here is derived from an EMBL/GenBank/DDBJ whole genome shotgun (WGS) entry which is preliminary data.</text>
</comment>
<dbReference type="VEuPathDB" id="VectorBase:HLOH_042538"/>
<dbReference type="OrthoDB" id="6931295at2759"/>
<accession>A0A9J6HDF2</accession>
<sequence>MKHEASGDDKPDTLPDEDDPLCIHVVSSVQPRRQRKAEHELSLPSSAPVMQASPDTRKPLPRPSRLPRGGCKLVLRLQDGLKLSETEPSMLALALLQATNSTGPQGNLHLRIEPKQNTATISTPFKHIARALSRLTEMHIFNDMHTVQLHGLAPNLSVKGVIRGVPTELTEAEILKNIDQDKFEVYSCRELGKGKELTIVVLTFPRPNVPYYARLYGDEHICSRYKKAVLVCSRCHEVGHRITACPHPNIRVFHESGIQNRFTIPVRLRANFARTQISPEPRTPPSVLLHPILSEKESIRIARQNNVPSYVTRPPSAGEISVPVLYPATEAVTKQVLRTVMKGPQFQQD</sequence>
<gene>
    <name evidence="2" type="ORF">HPB48_026869</name>
</gene>
<name>A0A9J6HDF2_HAELO</name>
<keyword evidence="3" id="KW-1185">Reference proteome</keyword>
<proteinExistence type="predicted"/>
<evidence type="ECO:0000313" key="3">
    <source>
        <dbReference type="Proteomes" id="UP000821853"/>
    </source>
</evidence>
<evidence type="ECO:0000256" key="1">
    <source>
        <dbReference type="SAM" id="MobiDB-lite"/>
    </source>
</evidence>
<dbReference type="EMBL" id="JABSTR010003298">
    <property type="protein sequence ID" value="KAH9384845.1"/>
    <property type="molecule type" value="Genomic_DNA"/>
</dbReference>
<protein>
    <recommendedName>
        <fullName evidence="4">CCHC-type domain-containing protein</fullName>
    </recommendedName>
</protein>
<evidence type="ECO:0000313" key="2">
    <source>
        <dbReference type="EMBL" id="KAH9384845.1"/>
    </source>
</evidence>
<evidence type="ECO:0008006" key="4">
    <source>
        <dbReference type="Google" id="ProtNLM"/>
    </source>
</evidence>
<dbReference type="AlphaFoldDB" id="A0A9J6HDF2"/>
<organism evidence="2 3">
    <name type="scientific">Haemaphysalis longicornis</name>
    <name type="common">Bush tick</name>
    <dbReference type="NCBI Taxonomy" id="44386"/>
    <lineage>
        <taxon>Eukaryota</taxon>
        <taxon>Metazoa</taxon>
        <taxon>Ecdysozoa</taxon>
        <taxon>Arthropoda</taxon>
        <taxon>Chelicerata</taxon>
        <taxon>Arachnida</taxon>
        <taxon>Acari</taxon>
        <taxon>Parasitiformes</taxon>
        <taxon>Ixodida</taxon>
        <taxon>Ixodoidea</taxon>
        <taxon>Ixodidae</taxon>
        <taxon>Haemaphysalinae</taxon>
        <taxon>Haemaphysalis</taxon>
    </lineage>
</organism>
<reference evidence="2 3" key="1">
    <citation type="journal article" date="2020" name="Cell">
        <title>Large-Scale Comparative Analyses of Tick Genomes Elucidate Their Genetic Diversity and Vector Capacities.</title>
        <authorList>
            <consortium name="Tick Genome and Microbiome Consortium (TIGMIC)"/>
            <person name="Jia N."/>
            <person name="Wang J."/>
            <person name="Shi W."/>
            <person name="Du L."/>
            <person name="Sun Y."/>
            <person name="Zhan W."/>
            <person name="Jiang J.F."/>
            <person name="Wang Q."/>
            <person name="Zhang B."/>
            <person name="Ji P."/>
            <person name="Bell-Sakyi L."/>
            <person name="Cui X.M."/>
            <person name="Yuan T.T."/>
            <person name="Jiang B.G."/>
            <person name="Yang W.F."/>
            <person name="Lam T.T."/>
            <person name="Chang Q.C."/>
            <person name="Ding S.J."/>
            <person name="Wang X.J."/>
            <person name="Zhu J.G."/>
            <person name="Ruan X.D."/>
            <person name="Zhao L."/>
            <person name="Wei J.T."/>
            <person name="Ye R.Z."/>
            <person name="Que T.C."/>
            <person name="Du C.H."/>
            <person name="Zhou Y.H."/>
            <person name="Cheng J.X."/>
            <person name="Dai P.F."/>
            <person name="Guo W.B."/>
            <person name="Han X.H."/>
            <person name="Huang E.J."/>
            <person name="Li L.F."/>
            <person name="Wei W."/>
            <person name="Gao Y.C."/>
            <person name="Liu J.Z."/>
            <person name="Shao H.Z."/>
            <person name="Wang X."/>
            <person name="Wang C.C."/>
            <person name="Yang T.C."/>
            <person name="Huo Q.B."/>
            <person name="Li W."/>
            <person name="Chen H.Y."/>
            <person name="Chen S.E."/>
            <person name="Zhou L.G."/>
            <person name="Ni X.B."/>
            <person name="Tian J.H."/>
            <person name="Sheng Y."/>
            <person name="Liu T."/>
            <person name="Pan Y.S."/>
            <person name="Xia L.Y."/>
            <person name="Li J."/>
            <person name="Zhao F."/>
            <person name="Cao W.C."/>
        </authorList>
    </citation>
    <scope>NUCLEOTIDE SEQUENCE [LARGE SCALE GENOMIC DNA]</scope>
    <source>
        <strain evidence="2">HaeL-2018</strain>
    </source>
</reference>